<dbReference type="OrthoDB" id="5102489at2759"/>
<keyword evidence="2" id="KW-1185">Reference proteome</keyword>
<organism evidence="1 2">
    <name type="scientific">Trichoderma asperellum (strain ATCC 204424 / CBS 433.97 / NBRC 101777)</name>
    <dbReference type="NCBI Taxonomy" id="1042311"/>
    <lineage>
        <taxon>Eukaryota</taxon>
        <taxon>Fungi</taxon>
        <taxon>Dikarya</taxon>
        <taxon>Ascomycota</taxon>
        <taxon>Pezizomycotina</taxon>
        <taxon>Sordariomycetes</taxon>
        <taxon>Hypocreomycetidae</taxon>
        <taxon>Hypocreales</taxon>
        <taxon>Hypocreaceae</taxon>
        <taxon>Trichoderma</taxon>
    </lineage>
</organism>
<dbReference type="GO" id="GO:0005506">
    <property type="term" value="F:iron ion binding"/>
    <property type="evidence" value="ECO:0007669"/>
    <property type="project" value="InterPro"/>
</dbReference>
<dbReference type="InterPro" id="IPR036396">
    <property type="entry name" value="Cyt_P450_sf"/>
</dbReference>
<accession>A0A2T3YQF0</accession>
<dbReference type="AlphaFoldDB" id="A0A2T3YQF0"/>
<dbReference type="GO" id="GO:0004497">
    <property type="term" value="F:monooxygenase activity"/>
    <property type="evidence" value="ECO:0007669"/>
    <property type="project" value="InterPro"/>
</dbReference>
<reference evidence="1 2" key="1">
    <citation type="submission" date="2016-07" db="EMBL/GenBank/DDBJ databases">
        <title>Multiple horizontal gene transfer events from other fungi enriched the ability of initially mycotrophic Trichoderma (Ascomycota) to feed on dead plant biomass.</title>
        <authorList>
            <consortium name="DOE Joint Genome Institute"/>
            <person name="Aerts A."/>
            <person name="Atanasova L."/>
            <person name="Chenthamara K."/>
            <person name="Zhang J."/>
            <person name="Grujic M."/>
            <person name="Henrissat B."/>
            <person name="Kuo A."/>
            <person name="Salamov A."/>
            <person name="Lipzen A."/>
            <person name="Labutti K."/>
            <person name="Barry K."/>
            <person name="Miao Y."/>
            <person name="Rahimi M.J."/>
            <person name="Shen Q."/>
            <person name="Grigoriev I.V."/>
            <person name="Kubicek C.P."/>
            <person name="Druzhinina I.S."/>
        </authorList>
    </citation>
    <scope>NUCLEOTIDE SEQUENCE [LARGE SCALE GENOMIC DNA]</scope>
    <source>
        <strain evidence="1 2">CBS 433.97</strain>
    </source>
</reference>
<evidence type="ECO:0000313" key="2">
    <source>
        <dbReference type="Proteomes" id="UP000240493"/>
    </source>
</evidence>
<gene>
    <name evidence="1" type="ORF">M441DRAFT_378536</name>
</gene>
<name>A0A2T3YQF0_TRIA4</name>
<proteinExistence type="predicted"/>
<dbReference type="GO" id="GO:0020037">
    <property type="term" value="F:heme binding"/>
    <property type="evidence" value="ECO:0007669"/>
    <property type="project" value="InterPro"/>
</dbReference>
<dbReference type="SUPFAM" id="SSF48264">
    <property type="entry name" value="Cytochrome P450"/>
    <property type="match status" value="1"/>
</dbReference>
<protein>
    <submittedName>
        <fullName evidence="1">Uncharacterized protein</fullName>
    </submittedName>
</protein>
<evidence type="ECO:0000313" key="1">
    <source>
        <dbReference type="EMBL" id="PTB34803.1"/>
    </source>
</evidence>
<sequence>MNLSYMEAYVFLGNLFRRFDMSLHNADQYPLRWKDYIALHLEDDVMISINSIR</sequence>
<dbReference type="EMBL" id="KZ679297">
    <property type="protein sequence ID" value="PTB34803.1"/>
    <property type="molecule type" value="Genomic_DNA"/>
</dbReference>
<dbReference type="Proteomes" id="UP000240493">
    <property type="component" value="Unassembled WGS sequence"/>
</dbReference>
<dbReference type="GO" id="GO:0016705">
    <property type="term" value="F:oxidoreductase activity, acting on paired donors, with incorporation or reduction of molecular oxygen"/>
    <property type="evidence" value="ECO:0007669"/>
    <property type="project" value="InterPro"/>
</dbReference>